<evidence type="ECO:0000313" key="15">
    <source>
        <dbReference type="Proteomes" id="UP000440732"/>
    </source>
</evidence>
<evidence type="ECO:0000313" key="8">
    <source>
        <dbReference type="EMBL" id="KAE9205729.1"/>
    </source>
</evidence>
<evidence type="ECO:0000313" key="12">
    <source>
        <dbReference type="Proteomes" id="UP000433483"/>
    </source>
</evidence>
<sequence length="278" mass="31215">MAMKRVPSGHEEVDKEEEKPRDASILPDDITGRRWRDIPRNAKLTEAEMLTFFSEFKHAVELTDKDVIERCNFLMRHAPPKNYLSLKIKGNFVQLIKRLEKVDFREHRLSRDDCLQPSGVVWKTGEEIEAAGRDDFPEDVMTCTIAKDLFKLWPVLSFMQGIGTLYQVDGRAIDLGRKILHLIDELGKKYPALAKLLNPPTVIFNLQAMNVNPAVVVIPAGLAPGNVPAFPGAFGIWTCPSVLRAGELIGHLRATLAPTLPPGVVPQFHYFNAPMQNL</sequence>
<evidence type="ECO:0000313" key="18">
    <source>
        <dbReference type="Proteomes" id="UP000476176"/>
    </source>
</evidence>
<evidence type="ECO:0000313" key="7">
    <source>
        <dbReference type="EMBL" id="KAE9191945.1"/>
    </source>
</evidence>
<dbReference type="EMBL" id="QXGF01000602">
    <property type="protein sequence ID" value="KAE8937900.1"/>
    <property type="molecule type" value="Genomic_DNA"/>
</dbReference>
<organism evidence="2 11">
    <name type="scientific">Phytophthora fragariae</name>
    <dbReference type="NCBI Taxonomy" id="53985"/>
    <lineage>
        <taxon>Eukaryota</taxon>
        <taxon>Sar</taxon>
        <taxon>Stramenopiles</taxon>
        <taxon>Oomycota</taxon>
        <taxon>Peronosporomycetes</taxon>
        <taxon>Peronosporales</taxon>
        <taxon>Peronosporaceae</taxon>
        <taxon>Phytophthora</taxon>
    </lineage>
</organism>
<feature type="compositionally biased region" description="Basic and acidic residues" evidence="1">
    <location>
        <begin position="8"/>
        <end position="22"/>
    </location>
</feature>
<reference evidence="11 12" key="1">
    <citation type="submission" date="2018-08" db="EMBL/GenBank/DDBJ databases">
        <title>Genomic investigation of the strawberry pathogen Phytophthora fragariae indicates pathogenicity is determined by transcriptional variation in three key races.</title>
        <authorList>
            <person name="Adams T.M."/>
            <person name="Armitage A.D."/>
            <person name="Sobczyk M.K."/>
            <person name="Bates H.J."/>
            <person name="Dunwell J.M."/>
            <person name="Nellist C.F."/>
            <person name="Harrison R.J."/>
        </authorList>
    </citation>
    <scope>NUCLEOTIDE SEQUENCE [LARGE SCALE GENOMIC DNA]</scope>
    <source>
        <strain evidence="10 13">A4</strain>
        <strain evidence="9 14">BC-1</strain>
        <strain evidence="8 18">BC-23</strain>
        <strain evidence="7 12">NOV-27</strain>
        <strain evidence="6 15">NOV-5</strain>
        <strain evidence="5 16">NOV-71</strain>
        <strain evidence="2 11">NOV-9</strain>
        <strain evidence="4 19">ONT-3</strain>
        <strain evidence="3 17">SCRP245</strain>
    </source>
</reference>
<comment type="caution">
    <text evidence="2">The sequence shown here is derived from an EMBL/GenBank/DDBJ whole genome shotgun (WGS) entry which is preliminary data.</text>
</comment>
<evidence type="ECO:0000313" key="19">
    <source>
        <dbReference type="Proteomes" id="UP000488956"/>
    </source>
</evidence>
<evidence type="ECO:0000313" key="9">
    <source>
        <dbReference type="EMBL" id="KAE9229579.1"/>
    </source>
</evidence>
<dbReference type="EMBL" id="QXGB01001370">
    <property type="protein sequence ID" value="KAE9191945.1"/>
    <property type="molecule type" value="Genomic_DNA"/>
</dbReference>
<evidence type="ECO:0000313" key="4">
    <source>
        <dbReference type="EMBL" id="KAE9088112.1"/>
    </source>
</evidence>
<proteinExistence type="predicted"/>
<dbReference type="OrthoDB" id="61293at2759"/>
<dbReference type="EMBL" id="QXFZ01001401">
    <property type="protein sequence ID" value="KAE9091146.1"/>
    <property type="molecule type" value="Genomic_DNA"/>
</dbReference>
<evidence type="ECO:0000313" key="3">
    <source>
        <dbReference type="EMBL" id="KAE8978928.1"/>
    </source>
</evidence>
<dbReference type="Proteomes" id="UP000429523">
    <property type="component" value="Unassembled WGS sequence"/>
</dbReference>
<name>A0A6A3F2K7_9STRA</name>
<evidence type="ECO:0000256" key="1">
    <source>
        <dbReference type="SAM" id="MobiDB-lite"/>
    </source>
</evidence>
<evidence type="ECO:0000313" key="16">
    <source>
        <dbReference type="Proteomes" id="UP000441208"/>
    </source>
</evidence>
<dbReference type="EMBL" id="QXGD01000664">
    <property type="protein sequence ID" value="KAE9229579.1"/>
    <property type="molecule type" value="Genomic_DNA"/>
</dbReference>
<accession>A0A6A3F2K7</accession>
<dbReference type="Proteomes" id="UP000441208">
    <property type="component" value="Unassembled WGS sequence"/>
</dbReference>
<dbReference type="Proteomes" id="UP000437068">
    <property type="component" value="Unassembled WGS sequence"/>
</dbReference>
<dbReference type="Proteomes" id="UP000476176">
    <property type="component" value="Unassembled WGS sequence"/>
</dbReference>
<evidence type="ECO:0000313" key="5">
    <source>
        <dbReference type="EMBL" id="KAE9091146.1"/>
    </source>
</evidence>
<evidence type="ECO:0000313" key="17">
    <source>
        <dbReference type="Proteomes" id="UP000460718"/>
    </source>
</evidence>
<dbReference type="Proteomes" id="UP000433483">
    <property type="component" value="Unassembled WGS sequence"/>
</dbReference>
<dbReference type="Proteomes" id="UP000488956">
    <property type="component" value="Unassembled WGS sequence"/>
</dbReference>
<evidence type="ECO:0000313" key="6">
    <source>
        <dbReference type="EMBL" id="KAE9144453.1"/>
    </source>
</evidence>
<dbReference type="AlphaFoldDB" id="A0A6A3F2K7"/>
<dbReference type="EMBL" id="QXGA01000540">
    <property type="protein sequence ID" value="KAE9144453.1"/>
    <property type="molecule type" value="Genomic_DNA"/>
</dbReference>
<dbReference type="Proteomes" id="UP000440732">
    <property type="component" value="Unassembled WGS sequence"/>
</dbReference>
<dbReference type="EMBL" id="QXGE01000311">
    <property type="protein sequence ID" value="KAE9316397.1"/>
    <property type="molecule type" value="Genomic_DNA"/>
</dbReference>
<dbReference type="Proteomes" id="UP000440367">
    <property type="component" value="Unassembled WGS sequence"/>
</dbReference>
<dbReference type="Proteomes" id="UP000460718">
    <property type="component" value="Unassembled WGS sequence"/>
</dbReference>
<gene>
    <name evidence="10" type="ORF">PF001_g7348</name>
    <name evidence="9" type="ORF">PF002_g13269</name>
    <name evidence="8" type="ORF">PF004_g17501</name>
    <name evidence="7" type="ORF">PF005_g18644</name>
    <name evidence="6" type="ORF">PF006_g10618</name>
    <name evidence="5" type="ORF">PF007_g18990</name>
    <name evidence="2" type="ORF">PF009_g12207</name>
    <name evidence="4" type="ORF">PF010_g19484</name>
    <name evidence="3" type="ORF">PF011_g23049</name>
</gene>
<feature type="region of interest" description="Disordered" evidence="1">
    <location>
        <begin position="1"/>
        <end position="27"/>
    </location>
</feature>
<evidence type="ECO:0000313" key="10">
    <source>
        <dbReference type="EMBL" id="KAE9316397.1"/>
    </source>
</evidence>
<evidence type="ECO:0000313" key="2">
    <source>
        <dbReference type="EMBL" id="KAE8937900.1"/>
    </source>
</evidence>
<keyword evidence="12" id="KW-1185">Reference proteome</keyword>
<dbReference type="EMBL" id="QXGC01001315">
    <property type="protein sequence ID" value="KAE9205729.1"/>
    <property type="molecule type" value="Genomic_DNA"/>
</dbReference>
<protein>
    <submittedName>
        <fullName evidence="2">Uncharacterized protein</fullName>
    </submittedName>
</protein>
<evidence type="ECO:0000313" key="14">
    <source>
        <dbReference type="Proteomes" id="UP000440367"/>
    </source>
</evidence>
<evidence type="ECO:0000313" key="11">
    <source>
        <dbReference type="Proteomes" id="UP000429523"/>
    </source>
</evidence>
<evidence type="ECO:0000313" key="13">
    <source>
        <dbReference type="Proteomes" id="UP000437068"/>
    </source>
</evidence>
<dbReference type="EMBL" id="QXFW01002400">
    <property type="protein sequence ID" value="KAE8978928.1"/>
    <property type="molecule type" value="Genomic_DNA"/>
</dbReference>
<dbReference type="EMBL" id="QXFX01001570">
    <property type="protein sequence ID" value="KAE9088112.1"/>
    <property type="molecule type" value="Genomic_DNA"/>
</dbReference>